<protein>
    <submittedName>
        <fullName evidence="2">UBC-like protein</fullName>
    </submittedName>
</protein>
<dbReference type="InterPro" id="IPR008883">
    <property type="entry name" value="UEV_N"/>
</dbReference>
<evidence type="ECO:0000313" key="3">
    <source>
        <dbReference type="Proteomes" id="UP000275078"/>
    </source>
</evidence>
<dbReference type="EMBL" id="ML119752">
    <property type="protein sequence ID" value="RPA76017.1"/>
    <property type="molecule type" value="Genomic_DNA"/>
</dbReference>
<gene>
    <name evidence="2" type="ORF">BJ508DRAFT_194153</name>
</gene>
<dbReference type="Proteomes" id="UP000275078">
    <property type="component" value="Unassembled WGS sequence"/>
</dbReference>
<sequence length="93" mass="10409">TTHLLSTVPTLSPRTAVYTHTTGHSELLLQLSGTLPTPFRGQTYNFPITLWIPRTYPREPPHVYVTPPKEMVVAPGNHVDTGGRCYHPYLAGW</sequence>
<feature type="non-terminal residue" evidence="2">
    <location>
        <position position="1"/>
    </location>
</feature>
<dbReference type="PANTHER" id="PTHR23306:SF3">
    <property type="entry name" value="TUMOR SUPPRESSOR PROTEIN 101"/>
    <property type="match status" value="1"/>
</dbReference>
<feature type="domain" description="UEV" evidence="1">
    <location>
        <begin position="1"/>
        <end position="93"/>
    </location>
</feature>
<dbReference type="SUPFAM" id="SSF54495">
    <property type="entry name" value="UBC-like"/>
    <property type="match status" value="1"/>
</dbReference>
<dbReference type="GO" id="GO:0000813">
    <property type="term" value="C:ESCRT I complex"/>
    <property type="evidence" value="ECO:0007669"/>
    <property type="project" value="TreeGrafter"/>
</dbReference>
<feature type="non-terminal residue" evidence="2">
    <location>
        <position position="93"/>
    </location>
</feature>
<organism evidence="2 3">
    <name type="scientific">Ascobolus immersus RN42</name>
    <dbReference type="NCBI Taxonomy" id="1160509"/>
    <lineage>
        <taxon>Eukaryota</taxon>
        <taxon>Fungi</taxon>
        <taxon>Dikarya</taxon>
        <taxon>Ascomycota</taxon>
        <taxon>Pezizomycotina</taxon>
        <taxon>Pezizomycetes</taxon>
        <taxon>Pezizales</taxon>
        <taxon>Ascobolaceae</taxon>
        <taxon>Ascobolus</taxon>
    </lineage>
</organism>
<dbReference type="AlphaFoldDB" id="A0A3N4HRU4"/>
<keyword evidence="3" id="KW-1185">Reference proteome</keyword>
<dbReference type="InterPro" id="IPR052070">
    <property type="entry name" value="ESCRT-I_UEV_domain"/>
</dbReference>
<dbReference type="GO" id="GO:0015031">
    <property type="term" value="P:protein transport"/>
    <property type="evidence" value="ECO:0007669"/>
    <property type="project" value="InterPro"/>
</dbReference>
<proteinExistence type="predicted"/>
<dbReference type="InterPro" id="IPR016135">
    <property type="entry name" value="UBQ-conjugating_enzyme/RWD"/>
</dbReference>
<dbReference type="PROSITE" id="PS51322">
    <property type="entry name" value="UEV"/>
    <property type="match status" value="1"/>
</dbReference>
<dbReference type="PANTHER" id="PTHR23306">
    <property type="entry name" value="TUMOR SUSCEPTIBILITY GENE 101 PROTEIN-RELATED"/>
    <property type="match status" value="1"/>
</dbReference>
<dbReference type="OrthoDB" id="306304at2759"/>
<dbReference type="Pfam" id="PF05743">
    <property type="entry name" value="UEV"/>
    <property type="match status" value="1"/>
</dbReference>
<dbReference type="Gene3D" id="3.10.110.10">
    <property type="entry name" value="Ubiquitin Conjugating Enzyme"/>
    <property type="match status" value="1"/>
</dbReference>
<dbReference type="CDD" id="cd11685">
    <property type="entry name" value="UEV_TSG101-like"/>
    <property type="match status" value="1"/>
</dbReference>
<evidence type="ECO:0000313" key="2">
    <source>
        <dbReference type="EMBL" id="RPA76017.1"/>
    </source>
</evidence>
<reference evidence="2 3" key="1">
    <citation type="journal article" date="2018" name="Nat. Ecol. Evol.">
        <title>Pezizomycetes genomes reveal the molecular basis of ectomycorrhizal truffle lifestyle.</title>
        <authorList>
            <person name="Murat C."/>
            <person name="Payen T."/>
            <person name="Noel B."/>
            <person name="Kuo A."/>
            <person name="Morin E."/>
            <person name="Chen J."/>
            <person name="Kohler A."/>
            <person name="Krizsan K."/>
            <person name="Balestrini R."/>
            <person name="Da Silva C."/>
            <person name="Montanini B."/>
            <person name="Hainaut M."/>
            <person name="Levati E."/>
            <person name="Barry K.W."/>
            <person name="Belfiori B."/>
            <person name="Cichocki N."/>
            <person name="Clum A."/>
            <person name="Dockter R.B."/>
            <person name="Fauchery L."/>
            <person name="Guy J."/>
            <person name="Iotti M."/>
            <person name="Le Tacon F."/>
            <person name="Lindquist E.A."/>
            <person name="Lipzen A."/>
            <person name="Malagnac F."/>
            <person name="Mello A."/>
            <person name="Molinier V."/>
            <person name="Miyauchi S."/>
            <person name="Poulain J."/>
            <person name="Riccioni C."/>
            <person name="Rubini A."/>
            <person name="Sitrit Y."/>
            <person name="Splivallo R."/>
            <person name="Traeger S."/>
            <person name="Wang M."/>
            <person name="Zifcakova L."/>
            <person name="Wipf D."/>
            <person name="Zambonelli A."/>
            <person name="Paolocci F."/>
            <person name="Nowrousian M."/>
            <person name="Ottonello S."/>
            <person name="Baldrian P."/>
            <person name="Spatafora J.W."/>
            <person name="Henrissat B."/>
            <person name="Nagy L.G."/>
            <person name="Aury J.M."/>
            <person name="Wincker P."/>
            <person name="Grigoriev I.V."/>
            <person name="Bonfante P."/>
            <person name="Martin F.M."/>
        </authorList>
    </citation>
    <scope>NUCLEOTIDE SEQUENCE [LARGE SCALE GENOMIC DNA]</scope>
    <source>
        <strain evidence="2 3">RN42</strain>
    </source>
</reference>
<evidence type="ECO:0000259" key="1">
    <source>
        <dbReference type="PROSITE" id="PS51322"/>
    </source>
</evidence>
<accession>A0A3N4HRU4</accession>
<dbReference type="GO" id="GO:0043130">
    <property type="term" value="F:ubiquitin binding"/>
    <property type="evidence" value="ECO:0007669"/>
    <property type="project" value="TreeGrafter"/>
</dbReference>
<dbReference type="STRING" id="1160509.A0A3N4HRU4"/>
<name>A0A3N4HRU4_ASCIM</name>